<evidence type="ECO:0000259" key="2">
    <source>
        <dbReference type="Pfam" id="PF00561"/>
    </source>
</evidence>
<keyword evidence="4" id="KW-1185">Reference proteome</keyword>
<dbReference type="SUPFAM" id="SSF53474">
    <property type="entry name" value="alpha/beta-Hydrolases"/>
    <property type="match status" value="1"/>
</dbReference>
<proteinExistence type="predicted"/>
<sequence>MRFLSLLVLAYTAFAAPTPSAEQRDLEAREASVAWAPSFKNYNDWNCKSTDKPPVVLLHGLTARSTVNWIKIGSALAADGYCVFTPQYATKLLVFFGFDSINTGSREVADFVQRVLQSTGASQVNIGGHSLGTITAAHYMKFNGGAPFVKHFVGFAGVYKGTTLWGINNFVTKIPFVNALVRSVCQSCTELVTPSDFLSNLNNGPLAMPGVDYTNIATRTDELVIPPSSGHIEEPGVTNIWLQDKCPTDLSEHILLAVDPNVLQIIRWAFAGKPGPWPTGCSLTGAFP</sequence>
<dbReference type="AlphaFoldDB" id="A0A0J1B2G0"/>
<dbReference type="Proteomes" id="UP000053611">
    <property type="component" value="Unassembled WGS sequence"/>
</dbReference>
<protein>
    <submittedName>
        <fullName evidence="3">Lipase class 2</fullName>
    </submittedName>
</protein>
<dbReference type="InterPro" id="IPR029058">
    <property type="entry name" value="AB_hydrolase_fold"/>
</dbReference>
<feature type="domain" description="AB hydrolase-1" evidence="2">
    <location>
        <begin position="53"/>
        <end position="140"/>
    </location>
</feature>
<feature type="chain" id="PRO_5011955216" evidence="1">
    <location>
        <begin position="16"/>
        <end position="288"/>
    </location>
</feature>
<accession>A0A0J1B2G0</accession>
<dbReference type="Pfam" id="PF00561">
    <property type="entry name" value="Abhydrolase_1"/>
    <property type="match status" value="1"/>
</dbReference>
<dbReference type="GeneID" id="28986791"/>
<keyword evidence="1" id="KW-0732">Signal</keyword>
<evidence type="ECO:0000313" key="4">
    <source>
        <dbReference type="Proteomes" id="UP000053611"/>
    </source>
</evidence>
<dbReference type="PANTHER" id="PTHR32015">
    <property type="entry name" value="FASTING INDUCED LIPASE"/>
    <property type="match status" value="1"/>
</dbReference>
<dbReference type="GO" id="GO:0016042">
    <property type="term" value="P:lipid catabolic process"/>
    <property type="evidence" value="ECO:0007669"/>
    <property type="project" value="InterPro"/>
</dbReference>
<evidence type="ECO:0000256" key="1">
    <source>
        <dbReference type="SAM" id="SignalP"/>
    </source>
</evidence>
<dbReference type="InterPro" id="IPR000073">
    <property type="entry name" value="AB_hydrolase_1"/>
</dbReference>
<dbReference type="OrthoDB" id="9974421at2759"/>
<reference evidence="3 4" key="1">
    <citation type="submission" date="2015-03" db="EMBL/GenBank/DDBJ databases">
        <title>Genomics and transcriptomics of the oil-accumulating basidiomycete yeast T. oleaginosus allow insights into substrate utilization and the diverse evolutionary trajectories of mating systems in fungi.</title>
        <authorList>
            <consortium name="DOE Joint Genome Institute"/>
            <person name="Kourist R."/>
            <person name="Kracht O."/>
            <person name="Bracharz F."/>
            <person name="Lipzen A."/>
            <person name="Nolan M."/>
            <person name="Ohm R."/>
            <person name="Grigoriev I."/>
            <person name="Sun S."/>
            <person name="Heitman J."/>
            <person name="Bruck T."/>
            <person name="Nowrousian M."/>
        </authorList>
    </citation>
    <scope>NUCLEOTIDE SEQUENCE [LARGE SCALE GENOMIC DNA]</scope>
    <source>
        <strain evidence="3 4">IBC0246</strain>
    </source>
</reference>
<feature type="signal peptide" evidence="1">
    <location>
        <begin position="1"/>
        <end position="15"/>
    </location>
</feature>
<dbReference type="RefSeq" id="XP_018278285.1">
    <property type="nucleotide sequence ID" value="XM_018426188.1"/>
</dbReference>
<dbReference type="EMBL" id="KQ087213">
    <property type="protein sequence ID" value="KLT41794.1"/>
    <property type="molecule type" value="Genomic_DNA"/>
</dbReference>
<dbReference type="STRING" id="879819.A0A0J1B2G0"/>
<dbReference type="GO" id="GO:0016298">
    <property type="term" value="F:lipase activity"/>
    <property type="evidence" value="ECO:0007669"/>
    <property type="project" value="TreeGrafter"/>
</dbReference>
<name>A0A0J1B2G0_9TREE</name>
<organism evidence="3 4">
    <name type="scientific">Cutaneotrichosporon oleaginosum</name>
    <dbReference type="NCBI Taxonomy" id="879819"/>
    <lineage>
        <taxon>Eukaryota</taxon>
        <taxon>Fungi</taxon>
        <taxon>Dikarya</taxon>
        <taxon>Basidiomycota</taxon>
        <taxon>Agaricomycotina</taxon>
        <taxon>Tremellomycetes</taxon>
        <taxon>Trichosporonales</taxon>
        <taxon>Trichosporonaceae</taxon>
        <taxon>Cutaneotrichosporon</taxon>
    </lineage>
</organism>
<evidence type="ECO:0000313" key="3">
    <source>
        <dbReference type="EMBL" id="KLT41794.1"/>
    </source>
</evidence>
<dbReference type="PANTHER" id="PTHR32015:SF1">
    <property type="entry name" value="LIPASE"/>
    <property type="match status" value="1"/>
</dbReference>
<gene>
    <name evidence="3" type="ORF">CC85DRAFT_319591</name>
</gene>
<dbReference type="Gene3D" id="3.40.50.1820">
    <property type="entry name" value="alpha/beta hydrolase"/>
    <property type="match status" value="1"/>
</dbReference>
<dbReference type="InterPro" id="IPR002918">
    <property type="entry name" value="Lipase_EstA/Esterase_EstB"/>
</dbReference>